<dbReference type="EMBL" id="FODO01000010">
    <property type="protein sequence ID" value="SEO45289.1"/>
    <property type="molecule type" value="Genomic_DNA"/>
</dbReference>
<evidence type="ECO:0000313" key="2">
    <source>
        <dbReference type="Proteomes" id="UP000198814"/>
    </source>
</evidence>
<name>A0A1H8PTF8_9PROT</name>
<organism evidence="1 2">
    <name type="scientific">Nitrosomonas oligotropha</name>
    <dbReference type="NCBI Taxonomy" id="42354"/>
    <lineage>
        <taxon>Bacteria</taxon>
        <taxon>Pseudomonadati</taxon>
        <taxon>Pseudomonadota</taxon>
        <taxon>Betaproteobacteria</taxon>
        <taxon>Nitrosomonadales</taxon>
        <taxon>Nitrosomonadaceae</taxon>
        <taxon>Nitrosomonas</taxon>
    </lineage>
</organism>
<proteinExistence type="predicted"/>
<dbReference type="STRING" id="42354.SAMN05216333_11019"/>
<dbReference type="OrthoDB" id="7025491at2"/>
<gene>
    <name evidence="1" type="ORF">SAMN05216333_11019</name>
</gene>
<keyword evidence="2" id="KW-1185">Reference proteome</keyword>
<evidence type="ECO:0000313" key="1">
    <source>
        <dbReference type="EMBL" id="SEO45289.1"/>
    </source>
</evidence>
<reference evidence="2" key="1">
    <citation type="submission" date="2016-10" db="EMBL/GenBank/DDBJ databases">
        <authorList>
            <person name="Varghese N."/>
            <person name="Submissions S."/>
        </authorList>
    </citation>
    <scope>NUCLEOTIDE SEQUENCE [LARGE SCALE GENOMIC DNA]</scope>
    <source>
        <strain evidence="2">Nm76</strain>
    </source>
</reference>
<sequence>MSHTHFTNQIAKTGFVLENRIAQELKAAKWTVISNRYYVDDAEESVREIDLIAYQATRVQHFDVYTTLIISCKKNETNAWALLARDIDLKDPNSDWQPLHAWSNDKALAYQLSSAGFAKRYHDGIAKHGVITALQTPAVEVFAFQEMKRDSGVPQNDKNIFTAVTSLMKAQAYELGALPQRKKTPAIYQFNLLSIVDADLFRLMFSGRSIEAIAVESEHYIARYIIKKRETFSRIRFLHANAFAGALPDYSTLHSANCQWFGSECDAFYRDIAKDGNRLNILLEEFRKQAAWEIRWPLFHNNIKAPDAASINLYWNRSGDSLNIWAPFGTEGASLLNGNVKTKKVVADTLQSIYRYSGPFVFEDDDIHF</sequence>
<dbReference type="Proteomes" id="UP000198814">
    <property type="component" value="Unassembled WGS sequence"/>
</dbReference>
<dbReference type="RefSeq" id="WP_090317939.1">
    <property type="nucleotide sequence ID" value="NZ_FNOE01000008.1"/>
</dbReference>
<dbReference type="AlphaFoldDB" id="A0A1H8PTF8"/>
<accession>A0A1H8PTF8</accession>
<protein>
    <submittedName>
        <fullName evidence="1">Uncharacterized protein</fullName>
    </submittedName>
</protein>